<protein>
    <submittedName>
        <fullName evidence="2">Uncharacterized protein</fullName>
    </submittedName>
</protein>
<dbReference type="Proteomes" id="UP000177996">
    <property type="component" value="Unassembled WGS sequence"/>
</dbReference>
<dbReference type="PROSITE" id="PS51257">
    <property type="entry name" value="PROKAR_LIPOPROTEIN"/>
    <property type="match status" value="1"/>
</dbReference>
<dbReference type="AlphaFoldDB" id="A0A1G2D1G8"/>
<evidence type="ECO:0000313" key="2">
    <source>
        <dbReference type="EMBL" id="OGZ07347.1"/>
    </source>
</evidence>
<gene>
    <name evidence="2" type="ORF">A3D65_00780</name>
</gene>
<proteinExistence type="predicted"/>
<sequence>MNVRKNGFVAALVFVIGASLLGACQKSETPGNAQRENGEVTATTEGYGEGSAIARAKASKDAWKNLAKEAAQFGIDPLMSWEEEEYKKIRMRLFANERLAAAMKMTRSEGVLIALGSDFVVNANIVHINVDASDEEIIAFLLGK</sequence>
<evidence type="ECO:0000256" key="1">
    <source>
        <dbReference type="SAM" id="SignalP"/>
    </source>
</evidence>
<name>A0A1G2D1G8_9BACT</name>
<keyword evidence="1" id="KW-0732">Signal</keyword>
<accession>A0A1G2D1G8</accession>
<organism evidence="2 3">
    <name type="scientific">Candidatus Lloydbacteria bacterium RIFCSPHIGHO2_02_FULL_50_13</name>
    <dbReference type="NCBI Taxonomy" id="1798661"/>
    <lineage>
        <taxon>Bacteria</taxon>
        <taxon>Candidatus Lloydiibacteriota</taxon>
    </lineage>
</organism>
<feature type="chain" id="PRO_5009582455" evidence="1">
    <location>
        <begin position="24"/>
        <end position="144"/>
    </location>
</feature>
<evidence type="ECO:0000313" key="3">
    <source>
        <dbReference type="Proteomes" id="UP000177996"/>
    </source>
</evidence>
<comment type="caution">
    <text evidence="2">The sequence shown here is derived from an EMBL/GenBank/DDBJ whole genome shotgun (WGS) entry which is preliminary data.</text>
</comment>
<reference evidence="2 3" key="1">
    <citation type="journal article" date="2016" name="Nat. Commun.">
        <title>Thousands of microbial genomes shed light on interconnected biogeochemical processes in an aquifer system.</title>
        <authorList>
            <person name="Anantharaman K."/>
            <person name="Brown C.T."/>
            <person name="Hug L.A."/>
            <person name="Sharon I."/>
            <person name="Castelle C.J."/>
            <person name="Probst A.J."/>
            <person name="Thomas B.C."/>
            <person name="Singh A."/>
            <person name="Wilkins M.J."/>
            <person name="Karaoz U."/>
            <person name="Brodie E.L."/>
            <person name="Williams K.H."/>
            <person name="Hubbard S.S."/>
            <person name="Banfield J.F."/>
        </authorList>
    </citation>
    <scope>NUCLEOTIDE SEQUENCE [LARGE SCALE GENOMIC DNA]</scope>
</reference>
<dbReference type="EMBL" id="MHLL01000061">
    <property type="protein sequence ID" value="OGZ07347.1"/>
    <property type="molecule type" value="Genomic_DNA"/>
</dbReference>
<feature type="signal peptide" evidence="1">
    <location>
        <begin position="1"/>
        <end position="23"/>
    </location>
</feature>